<organism evidence="1 2">
    <name type="scientific">Anopheles minimus</name>
    <dbReference type="NCBI Taxonomy" id="112268"/>
    <lineage>
        <taxon>Eukaryota</taxon>
        <taxon>Metazoa</taxon>
        <taxon>Ecdysozoa</taxon>
        <taxon>Arthropoda</taxon>
        <taxon>Hexapoda</taxon>
        <taxon>Insecta</taxon>
        <taxon>Pterygota</taxon>
        <taxon>Neoptera</taxon>
        <taxon>Endopterygota</taxon>
        <taxon>Diptera</taxon>
        <taxon>Nematocera</taxon>
        <taxon>Culicoidea</taxon>
        <taxon>Culicidae</taxon>
        <taxon>Anophelinae</taxon>
        <taxon>Anopheles</taxon>
    </lineage>
</organism>
<dbReference type="EnsemblMetazoa" id="AMIN014749-RA">
    <property type="protein sequence ID" value="AMIN014749-PA"/>
    <property type="gene ID" value="AMIN014749"/>
</dbReference>
<name>A0A182WQ14_9DIPT</name>
<evidence type="ECO:0000313" key="2">
    <source>
        <dbReference type="Proteomes" id="UP000075920"/>
    </source>
</evidence>
<sequence>MCSPCVKQRKSGVRPGVCTALGLGRTNYGFCETVFAAYFVDSHFR</sequence>
<accession>A0A182WQ14</accession>
<dbReference type="VEuPathDB" id="VectorBase:AMIN014749"/>
<reference evidence="2" key="1">
    <citation type="submission" date="2013-03" db="EMBL/GenBank/DDBJ databases">
        <title>The Genome Sequence of Anopheles minimus MINIMUS1.</title>
        <authorList>
            <consortium name="The Broad Institute Genomics Platform"/>
            <person name="Neafsey D.E."/>
            <person name="Walton C."/>
            <person name="Walker B."/>
            <person name="Young S.K."/>
            <person name="Zeng Q."/>
            <person name="Gargeya S."/>
            <person name="Fitzgerald M."/>
            <person name="Haas B."/>
            <person name="Abouelleil A."/>
            <person name="Allen A.W."/>
            <person name="Alvarado L."/>
            <person name="Arachchi H.M."/>
            <person name="Berlin A.M."/>
            <person name="Chapman S.B."/>
            <person name="Gainer-Dewar J."/>
            <person name="Goldberg J."/>
            <person name="Griggs A."/>
            <person name="Gujja S."/>
            <person name="Hansen M."/>
            <person name="Howarth C."/>
            <person name="Imamovic A."/>
            <person name="Ireland A."/>
            <person name="Larimer J."/>
            <person name="McCowan C."/>
            <person name="Murphy C."/>
            <person name="Pearson M."/>
            <person name="Poon T.W."/>
            <person name="Priest M."/>
            <person name="Roberts A."/>
            <person name="Saif S."/>
            <person name="Shea T."/>
            <person name="Sisk P."/>
            <person name="Sykes S."/>
            <person name="Wortman J."/>
            <person name="Nusbaum C."/>
            <person name="Birren B."/>
        </authorList>
    </citation>
    <scope>NUCLEOTIDE SEQUENCE [LARGE SCALE GENOMIC DNA]</scope>
    <source>
        <strain evidence="2">MINIMUS1</strain>
    </source>
</reference>
<dbReference type="Proteomes" id="UP000075920">
    <property type="component" value="Unassembled WGS sequence"/>
</dbReference>
<proteinExistence type="predicted"/>
<keyword evidence="2" id="KW-1185">Reference proteome</keyword>
<dbReference type="AlphaFoldDB" id="A0A182WQ14"/>
<protein>
    <submittedName>
        <fullName evidence="1">Uncharacterized protein</fullName>
    </submittedName>
</protein>
<evidence type="ECO:0000313" key="1">
    <source>
        <dbReference type="EnsemblMetazoa" id="AMIN014749-PA"/>
    </source>
</evidence>
<reference evidence="1" key="2">
    <citation type="submission" date="2020-05" db="UniProtKB">
        <authorList>
            <consortium name="EnsemblMetazoa"/>
        </authorList>
    </citation>
    <scope>IDENTIFICATION</scope>
    <source>
        <strain evidence="1">MINIMUS1</strain>
    </source>
</reference>